<proteinExistence type="predicted"/>
<reference evidence="2 3" key="1">
    <citation type="submission" date="2017-12" db="EMBL/GenBank/DDBJ databases">
        <title>Comparative genomics of Botrytis spp.</title>
        <authorList>
            <person name="Valero-Jimenez C.A."/>
            <person name="Tapia P."/>
            <person name="Veloso J."/>
            <person name="Silva-Moreno E."/>
            <person name="Staats M."/>
            <person name="Valdes J.H."/>
            <person name="Van Kan J.A.L."/>
        </authorList>
    </citation>
    <scope>NUCLEOTIDE SEQUENCE [LARGE SCALE GENOMIC DNA]</scope>
    <source>
        <strain evidence="2 3">MUCL11595</strain>
    </source>
</reference>
<dbReference type="Proteomes" id="UP000297527">
    <property type="component" value="Unassembled WGS sequence"/>
</dbReference>
<protein>
    <submittedName>
        <fullName evidence="2">Uncharacterized protein</fullName>
    </submittedName>
</protein>
<keyword evidence="1" id="KW-0472">Membrane</keyword>
<sequence>MQIHGSSFTATPGLLGIPLELRTKIFKYCLEGRTVYIGFDSYTNKNTSLLRTCRQIYDVKPIMLSTFLFHFASTFFMVNTLIGLPISTISQIRYIRVKGYPFSLATDFEWYSVRNYDEKRKDEQKCEEEDDEVEWDHKKRAFKTFTTYPMAYTLSLFPGLQLGKLIVEDVHHDKGRYRGFFGDVQTYNEIQSLIRQNGWRELWYLTPTTEFIEKGNGGSYRVEQPAGWDKDIKEMDGAGSGAECKMFAGENYGQDEGEDEVRDDDMQDEEDYDCIRLFAEERRIIRLFI</sequence>
<evidence type="ECO:0000256" key="1">
    <source>
        <dbReference type="SAM" id="Phobius"/>
    </source>
</evidence>
<feature type="transmembrane region" description="Helical" evidence="1">
    <location>
        <begin position="67"/>
        <end position="86"/>
    </location>
</feature>
<organism evidence="2 3">
    <name type="scientific">Botryotinia convoluta</name>
    <dbReference type="NCBI Taxonomy" id="54673"/>
    <lineage>
        <taxon>Eukaryota</taxon>
        <taxon>Fungi</taxon>
        <taxon>Dikarya</taxon>
        <taxon>Ascomycota</taxon>
        <taxon>Pezizomycotina</taxon>
        <taxon>Leotiomycetes</taxon>
        <taxon>Helotiales</taxon>
        <taxon>Sclerotiniaceae</taxon>
        <taxon>Botryotinia</taxon>
    </lineage>
</organism>
<dbReference type="OrthoDB" id="3536114at2759"/>
<evidence type="ECO:0000313" key="2">
    <source>
        <dbReference type="EMBL" id="TGO56191.1"/>
    </source>
</evidence>
<name>A0A4Z1I3N4_9HELO</name>
<gene>
    <name evidence="2" type="ORF">BCON_0081g00340</name>
</gene>
<dbReference type="EMBL" id="PQXN01000081">
    <property type="protein sequence ID" value="TGO56191.1"/>
    <property type="molecule type" value="Genomic_DNA"/>
</dbReference>
<dbReference type="AlphaFoldDB" id="A0A4Z1I3N4"/>
<keyword evidence="1" id="KW-0812">Transmembrane</keyword>
<keyword evidence="1" id="KW-1133">Transmembrane helix</keyword>
<comment type="caution">
    <text evidence="2">The sequence shown here is derived from an EMBL/GenBank/DDBJ whole genome shotgun (WGS) entry which is preliminary data.</text>
</comment>
<evidence type="ECO:0000313" key="3">
    <source>
        <dbReference type="Proteomes" id="UP000297527"/>
    </source>
</evidence>
<accession>A0A4Z1I3N4</accession>
<keyword evidence="3" id="KW-1185">Reference proteome</keyword>